<evidence type="ECO:0000259" key="2">
    <source>
        <dbReference type="Pfam" id="PF14760"/>
    </source>
</evidence>
<dbReference type="PANTHER" id="PTHR30437:SF5">
    <property type="entry name" value="REGULATOR OF NUCLEOSIDE DIPHOSPHATE KINASE"/>
    <property type="match status" value="1"/>
</dbReference>
<evidence type="ECO:0000259" key="1">
    <source>
        <dbReference type="Pfam" id="PF01272"/>
    </source>
</evidence>
<dbReference type="GO" id="GO:0070063">
    <property type="term" value="F:RNA polymerase binding"/>
    <property type="evidence" value="ECO:0007669"/>
    <property type="project" value="InterPro"/>
</dbReference>
<dbReference type="GO" id="GO:0003677">
    <property type="term" value="F:DNA binding"/>
    <property type="evidence" value="ECO:0007669"/>
    <property type="project" value="InterPro"/>
</dbReference>
<sequence>MQENNKTWRKPIIRIAQSEHARLSALANTVAARNPEAADELLAELERARIVADGSVTADTVRMGSIVTFKPDTGDRKTVTLVFPGDADISQGKVSILTPIGTALMGLSAGQSIMWTARDGRQHQLLVLQVSQPAPEGDTADQRVPSFSTIATRV</sequence>
<feature type="domain" description="Regulator of nucleoside diphosphate kinase N-terminal" evidence="2">
    <location>
        <begin position="13"/>
        <end position="51"/>
    </location>
</feature>
<organism evidence="3 4">
    <name type="scientific">Mesorhizobium loti R88b</name>
    <dbReference type="NCBI Taxonomy" id="935548"/>
    <lineage>
        <taxon>Bacteria</taxon>
        <taxon>Pseudomonadati</taxon>
        <taxon>Pseudomonadota</taxon>
        <taxon>Alphaproteobacteria</taxon>
        <taxon>Hyphomicrobiales</taxon>
        <taxon>Phyllobacteriaceae</taxon>
        <taxon>Mesorhizobium</taxon>
    </lineage>
</organism>
<evidence type="ECO:0000313" key="4">
    <source>
        <dbReference type="Proteomes" id="UP000503017"/>
    </source>
</evidence>
<keyword evidence="3" id="KW-0808">Transferase</keyword>
<dbReference type="InterPro" id="IPR001437">
    <property type="entry name" value="Tscrpt_elong_fac_GreA/B_C"/>
</dbReference>
<dbReference type="Gene3D" id="1.10.286.20">
    <property type="match status" value="1"/>
</dbReference>
<reference evidence="3 4" key="1">
    <citation type="submission" date="2018-10" db="EMBL/GenBank/DDBJ databases">
        <authorList>
            <person name="Perry B.J."/>
            <person name="Sullivan J.T."/>
            <person name="Murphy R.J.T."/>
            <person name="Ramsay J.P."/>
            <person name="Ronson C.W."/>
        </authorList>
    </citation>
    <scope>NUCLEOTIDE SEQUENCE [LARGE SCALE GENOMIC DNA]</scope>
    <source>
        <strain evidence="3 4">R88b</strain>
    </source>
</reference>
<dbReference type="InterPro" id="IPR023459">
    <property type="entry name" value="Tscrpt_elong_fac_GreA/B_fam"/>
</dbReference>
<dbReference type="InterPro" id="IPR029462">
    <property type="entry name" value="Rnk_N"/>
</dbReference>
<dbReference type="NCBIfam" id="NF004396">
    <property type="entry name" value="PRK05753.1"/>
    <property type="match status" value="1"/>
</dbReference>
<keyword evidence="3" id="KW-0418">Kinase</keyword>
<dbReference type="GO" id="GO:0032784">
    <property type="term" value="P:regulation of DNA-templated transcription elongation"/>
    <property type="evidence" value="ECO:0007669"/>
    <property type="project" value="InterPro"/>
</dbReference>
<protein>
    <submittedName>
        <fullName evidence="3">Nucleoside diphosphate kinase regulator</fullName>
    </submittedName>
</protein>
<gene>
    <name evidence="3" type="ORF">EB235_19890</name>
</gene>
<dbReference type="AlphaFoldDB" id="A0A6M7WWX0"/>
<dbReference type="Gene3D" id="3.10.50.30">
    <property type="entry name" value="Transcription elongation factor, GreA/GreB, C-terminal domain"/>
    <property type="match status" value="1"/>
</dbReference>
<dbReference type="SUPFAM" id="SSF54534">
    <property type="entry name" value="FKBP-like"/>
    <property type="match status" value="1"/>
</dbReference>
<dbReference type="EMBL" id="CP033367">
    <property type="protein sequence ID" value="QKD03481.1"/>
    <property type="molecule type" value="Genomic_DNA"/>
</dbReference>
<dbReference type="Proteomes" id="UP000503017">
    <property type="component" value="Chromosome"/>
</dbReference>
<dbReference type="InterPro" id="IPR036953">
    <property type="entry name" value="GreA/GreB_C_sf"/>
</dbReference>
<proteinExistence type="predicted"/>
<dbReference type="Pfam" id="PF14760">
    <property type="entry name" value="Rnk_N"/>
    <property type="match status" value="1"/>
</dbReference>
<dbReference type="GO" id="GO:0006354">
    <property type="term" value="P:DNA-templated transcription elongation"/>
    <property type="evidence" value="ECO:0007669"/>
    <property type="project" value="TreeGrafter"/>
</dbReference>
<feature type="domain" description="Transcription elongation factor GreA/GreB C-terminal" evidence="1">
    <location>
        <begin position="58"/>
        <end position="131"/>
    </location>
</feature>
<dbReference type="Pfam" id="PF01272">
    <property type="entry name" value="GreA_GreB"/>
    <property type="match status" value="1"/>
</dbReference>
<dbReference type="RefSeq" id="WP_051429583.1">
    <property type="nucleotide sequence ID" value="NZ_CP033367.1"/>
</dbReference>
<evidence type="ECO:0000313" key="3">
    <source>
        <dbReference type="EMBL" id="QKD03481.1"/>
    </source>
</evidence>
<dbReference type="GO" id="GO:0016301">
    <property type="term" value="F:kinase activity"/>
    <property type="evidence" value="ECO:0007669"/>
    <property type="project" value="UniProtKB-KW"/>
</dbReference>
<dbReference type="PANTHER" id="PTHR30437">
    <property type="entry name" value="TRANSCRIPTION ELONGATION FACTOR GREA"/>
    <property type="match status" value="1"/>
</dbReference>
<name>A0A6M7WWX0_RHILI</name>
<accession>A0A6M7WWX0</accession>